<feature type="compositionally biased region" description="Basic and acidic residues" evidence="1">
    <location>
        <begin position="111"/>
        <end position="121"/>
    </location>
</feature>
<name>A0AAW2D619_9ROSI</name>
<evidence type="ECO:0000313" key="3">
    <source>
        <dbReference type="Proteomes" id="UP001459277"/>
    </source>
</evidence>
<dbReference type="EMBL" id="JAZDWU010000004">
    <property type="protein sequence ID" value="KAL0004101.1"/>
    <property type="molecule type" value="Genomic_DNA"/>
</dbReference>
<keyword evidence="3" id="KW-1185">Reference proteome</keyword>
<feature type="region of interest" description="Disordered" evidence="1">
    <location>
        <begin position="101"/>
        <end position="121"/>
    </location>
</feature>
<accession>A0AAW2D619</accession>
<sequence>MLCSAHDDSVTTVSDQESIQSQRIFLLLCPNVLLCEQMVRMVNVFVAMMVNRFIKLQLSVMGSGLESEPSSHFTLEDKEGLQTDIISEGEENSEDVHVDELAEDVEAGSNKTKDWRRVKEL</sequence>
<gene>
    <name evidence="2" type="ORF">SO802_011662</name>
</gene>
<dbReference type="AlphaFoldDB" id="A0AAW2D619"/>
<comment type="caution">
    <text evidence="2">The sequence shown here is derived from an EMBL/GenBank/DDBJ whole genome shotgun (WGS) entry which is preliminary data.</text>
</comment>
<organism evidence="2 3">
    <name type="scientific">Lithocarpus litseifolius</name>
    <dbReference type="NCBI Taxonomy" id="425828"/>
    <lineage>
        <taxon>Eukaryota</taxon>
        <taxon>Viridiplantae</taxon>
        <taxon>Streptophyta</taxon>
        <taxon>Embryophyta</taxon>
        <taxon>Tracheophyta</taxon>
        <taxon>Spermatophyta</taxon>
        <taxon>Magnoliopsida</taxon>
        <taxon>eudicotyledons</taxon>
        <taxon>Gunneridae</taxon>
        <taxon>Pentapetalae</taxon>
        <taxon>rosids</taxon>
        <taxon>fabids</taxon>
        <taxon>Fagales</taxon>
        <taxon>Fagaceae</taxon>
        <taxon>Lithocarpus</taxon>
    </lineage>
</organism>
<evidence type="ECO:0000313" key="2">
    <source>
        <dbReference type="EMBL" id="KAL0004101.1"/>
    </source>
</evidence>
<evidence type="ECO:0000256" key="1">
    <source>
        <dbReference type="SAM" id="MobiDB-lite"/>
    </source>
</evidence>
<dbReference type="Proteomes" id="UP001459277">
    <property type="component" value="Unassembled WGS sequence"/>
</dbReference>
<protein>
    <submittedName>
        <fullName evidence="2">Uncharacterized protein</fullName>
    </submittedName>
</protein>
<reference evidence="2 3" key="1">
    <citation type="submission" date="2024-01" db="EMBL/GenBank/DDBJ databases">
        <title>A telomere-to-telomere, gap-free genome of sweet tea (Lithocarpus litseifolius).</title>
        <authorList>
            <person name="Zhou J."/>
        </authorList>
    </citation>
    <scope>NUCLEOTIDE SEQUENCE [LARGE SCALE GENOMIC DNA]</scope>
    <source>
        <strain evidence="2">Zhou-2022a</strain>
        <tissue evidence="2">Leaf</tissue>
    </source>
</reference>
<proteinExistence type="predicted"/>